<reference evidence="3 4" key="1">
    <citation type="journal article" date="2016" name="Int. J. Syst. Evol. Microbiol.">
        <title>Streptococcuspantholopis sp. nov., isolated from faeces of the Tibetan antelope (Pantholops hodgsonii).</title>
        <authorList>
            <person name="Bai X."/>
            <person name="Xiong Y."/>
            <person name="Lu S."/>
            <person name="Jin D."/>
            <person name="Lai X."/>
            <person name="Yang J."/>
            <person name="Niu L."/>
            <person name="Hu S."/>
            <person name="Meng X."/>
            <person name="Pu J."/>
            <person name="Ye C."/>
            <person name="Xu J."/>
        </authorList>
    </citation>
    <scope>NUCLEOTIDE SEQUENCE [LARGE SCALE GENOMIC DNA]</scope>
    <source>
        <strain evidence="3 4">TA 26</strain>
    </source>
</reference>
<dbReference type="Pfam" id="PF12836">
    <property type="entry name" value="HHH_3"/>
    <property type="match status" value="1"/>
</dbReference>
<dbReference type="Gene3D" id="1.10.150.310">
    <property type="entry name" value="Tex RuvX-like domain-like"/>
    <property type="match status" value="1"/>
</dbReference>
<feature type="domain" description="Helix-hairpin-helix DNA-binding motif class 1" evidence="2">
    <location>
        <begin position="202"/>
        <end position="221"/>
    </location>
</feature>
<dbReference type="Pfam" id="PF10531">
    <property type="entry name" value="SLBB"/>
    <property type="match status" value="1"/>
</dbReference>
<name>A0A172Q8F1_9STRE</name>
<evidence type="ECO:0000256" key="1">
    <source>
        <dbReference type="SAM" id="Phobius"/>
    </source>
</evidence>
<gene>
    <name evidence="3" type="ORF">A0O21_06520</name>
</gene>
<keyword evidence="1" id="KW-0472">Membrane</keyword>
<keyword evidence="4" id="KW-1185">Reference proteome</keyword>
<dbReference type="EMBL" id="CP014699">
    <property type="protein sequence ID" value="AND79702.1"/>
    <property type="molecule type" value="Genomic_DNA"/>
</dbReference>
<dbReference type="InterPro" id="IPR019554">
    <property type="entry name" value="Soluble_ligand-bd"/>
</dbReference>
<dbReference type="InterPro" id="IPR003583">
    <property type="entry name" value="Hlx-hairpin-Hlx_DNA-bd_motif"/>
</dbReference>
<evidence type="ECO:0000313" key="4">
    <source>
        <dbReference type="Proteomes" id="UP000077317"/>
    </source>
</evidence>
<dbReference type="InterPro" id="IPR010994">
    <property type="entry name" value="RuvA_2-like"/>
</dbReference>
<proteinExistence type="predicted"/>
<keyword evidence="1" id="KW-1133">Transmembrane helix</keyword>
<reference evidence="4" key="2">
    <citation type="submission" date="2016-03" db="EMBL/GenBank/DDBJ databases">
        <title>Streptococcus antelopensis sp. nov., isolated from the feces of the Tibetan antelope (Pantholops hodgsonii) in Hoh Xil National Nature Reserve, Qinghai, China.</title>
        <authorList>
            <person name="Bai X."/>
        </authorList>
    </citation>
    <scope>NUCLEOTIDE SEQUENCE [LARGE SCALE GENOMIC DNA]</scope>
    <source>
        <strain evidence="4">TA 26</strain>
    </source>
</reference>
<dbReference type="KEGG" id="spat:A0O21_06520"/>
<dbReference type="Gene3D" id="3.10.560.10">
    <property type="entry name" value="Outer membrane lipoprotein wza domain like"/>
    <property type="match status" value="1"/>
</dbReference>
<protein>
    <submittedName>
        <fullName evidence="3">Competence protein CelA</fullName>
    </submittedName>
</protein>
<dbReference type="PANTHER" id="PTHR21180">
    <property type="entry name" value="ENDONUCLEASE/EXONUCLEASE/PHOSPHATASE FAMILY DOMAIN-CONTAINING PROTEIN 1"/>
    <property type="match status" value="1"/>
</dbReference>
<dbReference type="GO" id="GO:0015628">
    <property type="term" value="P:protein secretion by the type II secretion system"/>
    <property type="evidence" value="ECO:0007669"/>
    <property type="project" value="TreeGrafter"/>
</dbReference>
<keyword evidence="1" id="KW-0812">Transmembrane</keyword>
<sequence>MIEEILDKFKGNKAIWLSVLFCSCTVLLGLIFYGFSRQPQAGSSEFPAYQTSFSSSEQAQSSLLDKDSKKQSSKAEITVDIKGAVQKEGVYTLPAGSRVSDAVKLAGGLTAEADRNSINLAQKIEDEAVIYVAVKGENISVIAPVQPSADLGDSSAGDASNEKINLNTATLAELQTISGIGEKRAQDIIDYRDSKGGFSSVEELAEISGIGEKTLAKLKEEVTVD</sequence>
<dbReference type="OrthoDB" id="9790239at2"/>
<dbReference type="SMART" id="SM00278">
    <property type="entry name" value="HhH1"/>
    <property type="match status" value="2"/>
</dbReference>
<evidence type="ECO:0000259" key="2">
    <source>
        <dbReference type="SMART" id="SM00278"/>
    </source>
</evidence>
<dbReference type="InterPro" id="IPR004509">
    <property type="entry name" value="Competence_ComEA_HhH"/>
</dbReference>
<dbReference type="GO" id="GO:0003677">
    <property type="term" value="F:DNA binding"/>
    <property type="evidence" value="ECO:0007669"/>
    <property type="project" value="InterPro"/>
</dbReference>
<feature type="domain" description="Helix-hairpin-helix DNA-binding motif class 1" evidence="2">
    <location>
        <begin position="172"/>
        <end position="191"/>
    </location>
</feature>
<dbReference type="Proteomes" id="UP000077317">
    <property type="component" value="Chromosome"/>
</dbReference>
<dbReference type="InterPro" id="IPR051675">
    <property type="entry name" value="Endo/Exo/Phosphatase_dom_1"/>
</dbReference>
<dbReference type="STRING" id="1811193.A0O21_06520"/>
<feature type="transmembrane region" description="Helical" evidence="1">
    <location>
        <begin position="14"/>
        <end position="35"/>
    </location>
</feature>
<accession>A0A172Q8F1</accession>
<dbReference type="NCBIfam" id="TIGR00426">
    <property type="entry name" value="competence protein ComEA helix-hairpin-helix repeat region"/>
    <property type="match status" value="1"/>
</dbReference>
<dbReference type="RefSeq" id="WP_067063193.1">
    <property type="nucleotide sequence ID" value="NZ_CP014699.1"/>
</dbReference>
<dbReference type="SUPFAM" id="SSF47781">
    <property type="entry name" value="RuvA domain 2-like"/>
    <property type="match status" value="1"/>
</dbReference>
<evidence type="ECO:0000313" key="3">
    <source>
        <dbReference type="EMBL" id="AND79702.1"/>
    </source>
</evidence>
<dbReference type="GO" id="GO:0006281">
    <property type="term" value="P:DNA repair"/>
    <property type="evidence" value="ECO:0007669"/>
    <property type="project" value="InterPro"/>
</dbReference>
<organism evidence="3 4">
    <name type="scientific">Streptococcus pantholopis</name>
    <dbReference type="NCBI Taxonomy" id="1811193"/>
    <lineage>
        <taxon>Bacteria</taxon>
        <taxon>Bacillati</taxon>
        <taxon>Bacillota</taxon>
        <taxon>Bacilli</taxon>
        <taxon>Lactobacillales</taxon>
        <taxon>Streptococcaceae</taxon>
        <taxon>Streptococcus</taxon>
    </lineage>
</organism>
<dbReference type="GO" id="GO:0015627">
    <property type="term" value="C:type II protein secretion system complex"/>
    <property type="evidence" value="ECO:0007669"/>
    <property type="project" value="TreeGrafter"/>
</dbReference>
<dbReference type="AlphaFoldDB" id="A0A172Q8F1"/>
<dbReference type="PANTHER" id="PTHR21180:SF32">
    <property type="entry name" value="ENDONUCLEASE_EXONUCLEASE_PHOSPHATASE FAMILY DOMAIN-CONTAINING PROTEIN 1"/>
    <property type="match status" value="1"/>
</dbReference>